<dbReference type="SUPFAM" id="SSF53474">
    <property type="entry name" value="alpha/beta-Hydrolases"/>
    <property type="match status" value="1"/>
</dbReference>
<dbReference type="Pfam" id="PF20408">
    <property type="entry name" value="Abhydrolase_11"/>
    <property type="match status" value="1"/>
</dbReference>
<dbReference type="Gene3D" id="3.40.50.1820">
    <property type="entry name" value="alpha/beta hydrolase"/>
    <property type="match status" value="1"/>
</dbReference>
<dbReference type="Proteomes" id="UP001154282">
    <property type="component" value="Unassembled WGS sequence"/>
</dbReference>
<evidence type="ECO:0000313" key="3">
    <source>
        <dbReference type="Proteomes" id="UP001154282"/>
    </source>
</evidence>
<dbReference type="AlphaFoldDB" id="A0AAV0JFI7"/>
<dbReference type="InterPro" id="IPR046879">
    <property type="entry name" value="KANL3/Tex30_Abhydrolase"/>
</dbReference>
<dbReference type="InterPro" id="IPR026555">
    <property type="entry name" value="NSL3/Tex30"/>
</dbReference>
<name>A0AAV0JFI7_9ROSI</name>
<organism evidence="2 3">
    <name type="scientific">Linum tenue</name>
    <dbReference type="NCBI Taxonomy" id="586396"/>
    <lineage>
        <taxon>Eukaryota</taxon>
        <taxon>Viridiplantae</taxon>
        <taxon>Streptophyta</taxon>
        <taxon>Embryophyta</taxon>
        <taxon>Tracheophyta</taxon>
        <taxon>Spermatophyta</taxon>
        <taxon>Magnoliopsida</taxon>
        <taxon>eudicotyledons</taxon>
        <taxon>Gunneridae</taxon>
        <taxon>Pentapetalae</taxon>
        <taxon>rosids</taxon>
        <taxon>fabids</taxon>
        <taxon>Malpighiales</taxon>
        <taxon>Linaceae</taxon>
        <taxon>Linum</taxon>
    </lineage>
</organism>
<evidence type="ECO:0000313" key="2">
    <source>
        <dbReference type="EMBL" id="CAI0408669.1"/>
    </source>
</evidence>
<dbReference type="EMBL" id="CAMGYJ010000005">
    <property type="protein sequence ID" value="CAI0408669.1"/>
    <property type="molecule type" value="Genomic_DNA"/>
</dbReference>
<keyword evidence="3" id="KW-1185">Reference proteome</keyword>
<comment type="caution">
    <text evidence="2">The sequence shown here is derived from an EMBL/GenBank/DDBJ whole genome shotgun (WGS) entry which is preliminary data.</text>
</comment>
<feature type="domain" description="KANL3/Tex30 alpha/beta hydrolase-like" evidence="1">
    <location>
        <begin position="28"/>
        <end position="112"/>
    </location>
</feature>
<dbReference type="PANTHER" id="PTHR13136:SF11">
    <property type="entry name" value="TESTIS-EXPRESSED PROTEIN 30"/>
    <property type="match status" value="1"/>
</dbReference>
<gene>
    <name evidence="2" type="ORF">LITE_LOCUS14059</name>
</gene>
<dbReference type="PANTHER" id="PTHR13136">
    <property type="entry name" value="TESTIS DEVELOPMENT PROTEIN PRTD"/>
    <property type="match status" value="1"/>
</dbReference>
<sequence length="184" mass="20044">MATSPPPKRRRKNAGAKVTPSLPLLPPVVVFAHGAGAPSSSDWMIRWKELLKNAVGAVEVVTFDYPYLCGGKKRAPPKAEKLVEFHKGIVKETSEKYPRHPLILAGKSMGSRQKGSKDGMCPLEKLQAVRKKIKCETELYVVDGGDHSLKVGKKHLQANGLTQEESEMNALEAVGSFISSCLKP</sequence>
<evidence type="ECO:0000259" key="1">
    <source>
        <dbReference type="Pfam" id="PF20408"/>
    </source>
</evidence>
<dbReference type="InterPro" id="IPR029058">
    <property type="entry name" value="AB_hydrolase_fold"/>
</dbReference>
<reference evidence="2" key="1">
    <citation type="submission" date="2022-08" db="EMBL/GenBank/DDBJ databases">
        <authorList>
            <person name="Gutierrez-Valencia J."/>
        </authorList>
    </citation>
    <scope>NUCLEOTIDE SEQUENCE</scope>
</reference>
<accession>A0AAV0JFI7</accession>
<proteinExistence type="predicted"/>
<protein>
    <recommendedName>
        <fullName evidence="1">KANL3/Tex30 alpha/beta hydrolase-like domain-containing protein</fullName>
    </recommendedName>
</protein>